<accession>A0A640ULG2</accession>
<sequence length="61" mass="5948">MCAVAMAKGGQVADSVSFTPAAGACPACTLAPITVVVPPLLTCSVVVQPVVGPVMLASPRP</sequence>
<organism evidence="1 2">
    <name type="scientific">Streptomyces tubercidicus</name>
    <dbReference type="NCBI Taxonomy" id="47759"/>
    <lineage>
        <taxon>Bacteria</taxon>
        <taxon>Bacillati</taxon>
        <taxon>Actinomycetota</taxon>
        <taxon>Actinomycetes</taxon>
        <taxon>Kitasatosporales</taxon>
        <taxon>Streptomycetaceae</taxon>
        <taxon>Streptomyces</taxon>
    </lineage>
</organism>
<dbReference type="Proteomes" id="UP000431826">
    <property type="component" value="Unassembled WGS sequence"/>
</dbReference>
<evidence type="ECO:0000313" key="2">
    <source>
        <dbReference type="Proteomes" id="UP000431826"/>
    </source>
</evidence>
<name>A0A640ULG2_9ACTN</name>
<dbReference type="AlphaFoldDB" id="A0A640ULG2"/>
<reference evidence="1 2" key="1">
    <citation type="submission" date="2019-12" db="EMBL/GenBank/DDBJ databases">
        <title>Whole genome shotgun sequence of Streptomyces tubercidicus NBRC 13090.</title>
        <authorList>
            <person name="Ichikawa N."/>
            <person name="Kimura A."/>
            <person name="Kitahashi Y."/>
            <person name="Komaki H."/>
            <person name="Tamura T."/>
        </authorList>
    </citation>
    <scope>NUCLEOTIDE SEQUENCE [LARGE SCALE GENOMIC DNA]</scope>
    <source>
        <strain evidence="1 2">NBRC 13090</strain>
    </source>
</reference>
<dbReference type="GeneID" id="96282486"/>
<dbReference type="RefSeq" id="WP_167539104.1">
    <property type="nucleotide sequence ID" value="NZ_BLIR01000001.1"/>
</dbReference>
<protein>
    <submittedName>
        <fullName evidence="1">Uncharacterized protein</fullName>
    </submittedName>
</protein>
<dbReference type="EMBL" id="BLIR01000001">
    <property type="protein sequence ID" value="GFE36647.1"/>
    <property type="molecule type" value="Genomic_DNA"/>
</dbReference>
<proteinExistence type="predicted"/>
<evidence type="ECO:0000313" key="1">
    <source>
        <dbReference type="EMBL" id="GFE36647.1"/>
    </source>
</evidence>
<gene>
    <name evidence="1" type="ORF">Stube_13200</name>
</gene>
<comment type="caution">
    <text evidence="1">The sequence shown here is derived from an EMBL/GenBank/DDBJ whole genome shotgun (WGS) entry which is preliminary data.</text>
</comment>
<keyword evidence="2" id="KW-1185">Reference proteome</keyword>